<dbReference type="GO" id="GO:0042586">
    <property type="term" value="F:peptide deformylase activity"/>
    <property type="evidence" value="ECO:0007669"/>
    <property type="project" value="UniProtKB-UniRule"/>
</dbReference>
<dbReference type="InterPro" id="IPR036821">
    <property type="entry name" value="Peptide_deformylase_sf"/>
</dbReference>
<dbReference type="GO" id="GO:0003941">
    <property type="term" value="F:L-serine ammonia-lyase activity"/>
    <property type="evidence" value="ECO:0007669"/>
    <property type="project" value="TreeGrafter"/>
</dbReference>
<dbReference type="PANTHER" id="PTHR48078">
    <property type="entry name" value="THREONINE DEHYDRATASE, MITOCHONDRIAL-RELATED"/>
    <property type="match status" value="1"/>
</dbReference>
<comment type="cofactor">
    <cofactor evidence="5">
        <name>Fe(2+)</name>
        <dbReference type="ChEBI" id="CHEBI:29033"/>
    </cofactor>
    <text evidence="5">Binds 1 Fe(2+) ion.</text>
</comment>
<dbReference type="HAMAP" id="MF_00163">
    <property type="entry name" value="Pep_deformylase"/>
    <property type="match status" value="1"/>
</dbReference>
<feature type="binding site" evidence="5">
    <location>
        <position position="108"/>
    </location>
    <ligand>
        <name>Fe cation</name>
        <dbReference type="ChEBI" id="CHEBI:24875"/>
    </ligand>
</feature>
<dbReference type="EMBL" id="CP021109">
    <property type="protein sequence ID" value="ARP86387.1"/>
    <property type="molecule type" value="Genomic_DNA"/>
</dbReference>
<gene>
    <name evidence="5" type="primary">def</name>
    <name evidence="7" type="ORF">CAL13_09390</name>
</gene>
<dbReference type="Pfam" id="PF00291">
    <property type="entry name" value="PALP"/>
    <property type="match status" value="1"/>
</dbReference>
<dbReference type="PRINTS" id="PR01576">
    <property type="entry name" value="PDEFORMYLASE"/>
</dbReference>
<dbReference type="Proteomes" id="UP000194139">
    <property type="component" value="Chromosome"/>
</dbReference>
<dbReference type="InterPro" id="IPR050147">
    <property type="entry name" value="Ser/Thr_Dehydratase"/>
</dbReference>
<keyword evidence="5" id="KW-0648">Protein biosynthesis</keyword>
<comment type="similarity">
    <text evidence="2 5">Belongs to the polypeptide deformylase family.</text>
</comment>
<dbReference type="GO" id="GO:0006412">
    <property type="term" value="P:translation"/>
    <property type="evidence" value="ECO:0007669"/>
    <property type="project" value="UniProtKB-UniRule"/>
</dbReference>
<dbReference type="GO" id="GO:0006567">
    <property type="term" value="P:L-threonine catabolic process"/>
    <property type="evidence" value="ECO:0007669"/>
    <property type="project" value="TreeGrafter"/>
</dbReference>
<comment type="catalytic activity">
    <reaction evidence="5">
        <text>N-terminal N-formyl-L-methionyl-[peptide] + H2O = N-terminal L-methionyl-[peptide] + formate</text>
        <dbReference type="Rhea" id="RHEA:24420"/>
        <dbReference type="Rhea" id="RHEA-COMP:10639"/>
        <dbReference type="Rhea" id="RHEA-COMP:10640"/>
        <dbReference type="ChEBI" id="CHEBI:15377"/>
        <dbReference type="ChEBI" id="CHEBI:15740"/>
        <dbReference type="ChEBI" id="CHEBI:49298"/>
        <dbReference type="ChEBI" id="CHEBI:64731"/>
        <dbReference type="EC" id="3.5.1.88"/>
    </reaction>
</comment>
<evidence type="ECO:0000256" key="1">
    <source>
        <dbReference type="ARBA" id="ARBA00001933"/>
    </source>
</evidence>
<dbReference type="SUPFAM" id="SSF53686">
    <property type="entry name" value="Tryptophan synthase beta subunit-like PLP-dependent enzymes"/>
    <property type="match status" value="1"/>
</dbReference>
<keyword evidence="5" id="KW-0479">Metal-binding</keyword>
<dbReference type="InterPro" id="IPR001926">
    <property type="entry name" value="TrpB-like_PALP"/>
</dbReference>
<feature type="domain" description="Tryptophan synthase beta chain-like PALP" evidence="6">
    <location>
        <begin position="207"/>
        <end position="491"/>
    </location>
</feature>
<evidence type="ECO:0000256" key="4">
    <source>
        <dbReference type="ARBA" id="ARBA00023239"/>
    </source>
</evidence>
<dbReference type="PANTHER" id="PTHR48078:SF17">
    <property type="entry name" value="THREONINE DEHYDRATASE"/>
    <property type="match status" value="1"/>
</dbReference>
<evidence type="ECO:0000313" key="8">
    <source>
        <dbReference type="Proteomes" id="UP000194139"/>
    </source>
</evidence>
<protein>
    <recommendedName>
        <fullName evidence="5">Peptide deformylase</fullName>
        <shortName evidence="5">PDF</shortName>
        <ecNumber evidence="5">3.5.1.88</ecNumber>
    </recommendedName>
    <alternativeName>
        <fullName evidence="5">Polypeptide deformylase</fullName>
    </alternativeName>
</protein>
<dbReference type="SUPFAM" id="SSF56420">
    <property type="entry name" value="Peptide deformylase"/>
    <property type="match status" value="1"/>
</dbReference>
<keyword evidence="8" id="KW-1185">Reference proteome</keyword>
<keyword evidence="5" id="KW-0408">Iron</keyword>
<dbReference type="GO" id="GO:0004794">
    <property type="term" value="F:threonine deaminase activity"/>
    <property type="evidence" value="ECO:0007669"/>
    <property type="project" value="TreeGrafter"/>
</dbReference>
<proteinExistence type="inferred from homology"/>
<evidence type="ECO:0000256" key="5">
    <source>
        <dbReference type="HAMAP-Rule" id="MF_00163"/>
    </source>
</evidence>
<reference evidence="7 8" key="1">
    <citation type="submission" date="2017-05" db="EMBL/GenBank/DDBJ databases">
        <title>Complete and WGS of Bordetella genogroups.</title>
        <authorList>
            <person name="Spilker T."/>
            <person name="LiPuma J."/>
        </authorList>
    </citation>
    <scope>NUCLEOTIDE SEQUENCE [LARGE SCALE GENOMIC DNA]</scope>
    <source>
        <strain evidence="7 8">AU17164</strain>
    </source>
</reference>
<dbReference type="Gene3D" id="3.40.50.1100">
    <property type="match status" value="2"/>
</dbReference>
<dbReference type="GO" id="GO:0046872">
    <property type="term" value="F:metal ion binding"/>
    <property type="evidence" value="ECO:0007669"/>
    <property type="project" value="UniProtKB-KW"/>
</dbReference>
<dbReference type="InterPro" id="IPR036052">
    <property type="entry name" value="TrpB-like_PALP_sf"/>
</dbReference>
<dbReference type="AlphaFoldDB" id="A0A1W6YZ61"/>
<feature type="binding site" evidence="5">
    <location>
        <position position="151"/>
    </location>
    <ligand>
        <name>Fe cation</name>
        <dbReference type="ChEBI" id="CHEBI:24875"/>
    </ligand>
</feature>
<organism evidence="7 8">
    <name type="scientific">Bordetella genomosp. 9</name>
    <dbReference type="NCBI Taxonomy" id="1416803"/>
    <lineage>
        <taxon>Bacteria</taxon>
        <taxon>Pseudomonadati</taxon>
        <taxon>Pseudomonadota</taxon>
        <taxon>Betaproteobacteria</taxon>
        <taxon>Burkholderiales</taxon>
        <taxon>Alcaligenaceae</taxon>
        <taxon>Bordetella</taxon>
    </lineage>
</organism>
<keyword evidence="4" id="KW-0456">Lyase</keyword>
<feature type="binding site" evidence="5">
    <location>
        <position position="155"/>
    </location>
    <ligand>
        <name>Fe cation</name>
        <dbReference type="ChEBI" id="CHEBI:24875"/>
    </ligand>
</feature>
<dbReference type="Gene3D" id="3.90.45.10">
    <property type="entry name" value="Peptide deformylase"/>
    <property type="match status" value="1"/>
</dbReference>
<sequence>MGAGHTSDFFPSAMATVLPILTDDDPRLRRRAEDVTAIDHSIRDFIEDLSATLLDFRRRTGFGRAIAAPQVGAPLRIIAVHLGATPFALINPVITWRSEEMMETWDDCMSVPGRTVRVMRHRSISLRYTDVHGNVRDWGKLPADLSELMQHELDHLEGVLMLDRAHGADAVRPVSARDIPAPPSAKPHRISLEGILEASAAVDPVFLRTPQFVCEPLADALGCALTVKVETLNPIRSFKGRGADHFVRKARARGDTRALVCASAGNWGQAMAYVARKRGEPMEIFAAESVNPLKAQRMRQLGARLYLQGRDFDAAKSAARAWCAAQGKWLVEDGLEPEISEGAGSIAVELLADGACLDAVLVPLGNGALLNGMARWIKAASPATQVIGVVASGAPAMADSWRARRAIDAQSADTIADGVAVRVPIPEAVADMLPLVDDVRKVDETAIVDAMRLVHRHMGLVVEPAGVLGIAALAGDAAAWRDKRVATVLCGGNVADEDVRRYLA</sequence>
<dbReference type="Pfam" id="PF01327">
    <property type="entry name" value="Pep_deformylase"/>
    <property type="match status" value="1"/>
</dbReference>
<evidence type="ECO:0000256" key="2">
    <source>
        <dbReference type="ARBA" id="ARBA00010759"/>
    </source>
</evidence>
<keyword evidence="5" id="KW-0378">Hydrolase</keyword>
<evidence type="ECO:0000256" key="3">
    <source>
        <dbReference type="ARBA" id="ARBA00022898"/>
    </source>
</evidence>
<dbReference type="GO" id="GO:0006565">
    <property type="term" value="P:L-serine catabolic process"/>
    <property type="evidence" value="ECO:0007669"/>
    <property type="project" value="TreeGrafter"/>
</dbReference>
<evidence type="ECO:0000259" key="6">
    <source>
        <dbReference type="Pfam" id="PF00291"/>
    </source>
</evidence>
<comment type="function">
    <text evidence="5">Removes the formyl group from the N-terminal Met of newly synthesized proteins. Requires at least a dipeptide for an efficient rate of reaction. N-terminal L-methionine is a prerequisite for activity but the enzyme has broad specificity at other positions.</text>
</comment>
<dbReference type="EC" id="3.5.1.88" evidence="5"/>
<keyword evidence="3" id="KW-0663">Pyridoxal phosphate</keyword>
<dbReference type="GO" id="GO:0009097">
    <property type="term" value="P:isoleucine biosynthetic process"/>
    <property type="evidence" value="ECO:0007669"/>
    <property type="project" value="TreeGrafter"/>
</dbReference>
<dbReference type="InterPro" id="IPR023635">
    <property type="entry name" value="Peptide_deformylase"/>
</dbReference>
<accession>A0A1W6YZ61</accession>
<name>A0A1W6YZ61_9BORD</name>
<evidence type="ECO:0000313" key="7">
    <source>
        <dbReference type="EMBL" id="ARP86387.1"/>
    </source>
</evidence>
<comment type="cofactor">
    <cofactor evidence="1">
        <name>pyridoxal 5'-phosphate</name>
        <dbReference type="ChEBI" id="CHEBI:597326"/>
    </cofactor>
</comment>
<dbReference type="CDD" id="cd00487">
    <property type="entry name" value="Pep_deformylase"/>
    <property type="match status" value="1"/>
</dbReference>
<feature type="active site" evidence="5">
    <location>
        <position position="152"/>
    </location>
</feature>